<protein>
    <recommendedName>
        <fullName evidence="3">Transposase</fullName>
    </recommendedName>
</protein>
<comment type="caution">
    <text evidence="1">The sequence shown here is derived from an EMBL/GenBank/DDBJ whole genome shotgun (WGS) entry which is preliminary data.</text>
</comment>
<evidence type="ECO:0008006" key="3">
    <source>
        <dbReference type="Google" id="ProtNLM"/>
    </source>
</evidence>
<dbReference type="Proteomes" id="UP001362999">
    <property type="component" value="Unassembled WGS sequence"/>
</dbReference>
<dbReference type="AlphaFoldDB" id="A0AAW0A2C3"/>
<dbReference type="EMBL" id="JAWWNJ010000090">
    <property type="protein sequence ID" value="KAK6997497.1"/>
    <property type="molecule type" value="Genomic_DNA"/>
</dbReference>
<gene>
    <name evidence="1" type="ORF">R3P38DRAFT_2453289</name>
</gene>
<proteinExistence type="predicted"/>
<name>A0AAW0A2C3_9AGAR</name>
<reference evidence="1 2" key="1">
    <citation type="journal article" date="2024" name="J Genomics">
        <title>Draft genome sequencing and assembly of Favolaschia claudopus CIRM-BRFM 2984 isolated from oak limbs.</title>
        <authorList>
            <person name="Navarro D."/>
            <person name="Drula E."/>
            <person name="Chaduli D."/>
            <person name="Cazenave R."/>
            <person name="Ahrendt S."/>
            <person name="Wang J."/>
            <person name="Lipzen A."/>
            <person name="Daum C."/>
            <person name="Barry K."/>
            <person name="Grigoriev I.V."/>
            <person name="Favel A."/>
            <person name="Rosso M.N."/>
            <person name="Martin F."/>
        </authorList>
    </citation>
    <scope>NUCLEOTIDE SEQUENCE [LARGE SCALE GENOMIC DNA]</scope>
    <source>
        <strain evidence="1 2">CIRM-BRFM 2984</strain>
    </source>
</reference>
<dbReference type="PANTHER" id="PTHR46579:SF1">
    <property type="entry name" value="F5_8 TYPE C DOMAIN-CONTAINING PROTEIN"/>
    <property type="match status" value="1"/>
</dbReference>
<organism evidence="1 2">
    <name type="scientific">Favolaschia claudopus</name>
    <dbReference type="NCBI Taxonomy" id="2862362"/>
    <lineage>
        <taxon>Eukaryota</taxon>
        <taxon>Fungi</taxon>
        <taxon>Dikarya</taxon>
        <taxon>Basidiomycota</taxon>
        <taxon>Agaricomycotina</taxon>
        <taxon>Agaricomycetes</taxon>
        <taxon>Agaricomycetidae</taxon>
        <taxon>Agaricales</taxon>
        <taxon>Marasmiineae</taxon>
        <taxon>Mycenaceae</taxon>
        <taxon>Favolaschia</taxon>
    </lineage>
</organism>
<accession>A0AAW0A2C3</accession>
<sequence>KTAKQNVTCTGFFAVLLNFPPHLRYLIENMCLLGVGPGPFGPTYGRYNPFLQLMVEEFLEFWKGVFYTRTFNYPSGRHTKAMLVPLVSDSLAARLAAGFTSVTSNFFCLGCQIDMGHIEQFFVWEPRNHETHLEHALAWKTAKTIRDQEYLATKTGVRYSALLELPYWKAVRYVLTEPMHVLDLDLISHHCRELFRIDLEVNGGDGSEHRVARPRRPSDERIKQVLDAFRTHRHSQTFLKDVLKNPWVNFETLWHICNDNDLRISGQRRDWFVLRIQDWVHITDEELTAVKIPAPPPTTLQDISMAAAQMIKTQPISRTKTEVELELCEKLSNAIYRGTKFSSLKSYNTETYEHLCAIRKLSKEGTKEALYDRLSESILIEKNLIPDLIQGSSTQSEGPVLGKDVMTAVWNDMRKTILPSWIGAAPKNWGTSTRGKLSADHWRTIFTIHLPITLIWLWRDETGRKRLLLDNMIDLHLAILAANLKTTDPHESRTYDLYIKQYLTGISKLFRENNIMPTHHAALHIGPELREFGPTHARSAQFYERYIHVLQRQNTNMKFGSIETTYMNATGRASNLKAILTDNKEVRSKVSETIKVYEHSLNRNSRGIRLANMIDPEDTHFDQESHSHWSTLTRTERHILQDYLCFTHPHTNITLSDWQASASIMDKISVNGVCYAQKNVQKFDQDSYILYNVPNTTQIGVGQIINIFQYWYTFEGQQEQKGVYLIVDSFSTNIADIIDIPDPYRKYPNAVGYLCSRRIIETRVIESKHIWSHFGMTPIEYNNSSLMHVLPLSRVS</sequence>
<evidence type="ECO:0000313" key="1">
    <source>
        <dbReference type="EMBL" id="KAK6997497.1"/>
    </source>
</evidence>
<evidence type="ECO:0000313" key="2">
    <source>
        <dbReference type="Proteomes" id="UP001362999"/>
    </source>
</evidence>
<keyword evidence="2" id="KW-1185">Reference proteome</keyword>
<dbReference type="PANTHER" id="PTHR46579">
    <property type="entry name" value="F5/8 TYPE C DOMAIN-CONTAINING PROTEIN-RELATED"/>
    <property type="match status" value="1"/>
</dbReference>
<feature type="non-terminal residue" evidence="1">
    <location>
        <position position="796"/>
    </location>
</feature>
<feature type="non-terminal residue" evidence="1">
    <location>
        <position position="1"/>
    </location>
</feature>